<evidence type="ECO:0000256" key="6">
    <source>
        <dbReference type="RuleBase" id="RU003915"/>
    </source>
</evidence>
<dbReference type="GO" id="GO:0003755">
    <property type="term" value="F:peptidyl-prolyl cis-trans isomerase activity"/>
    <property type="evidence" value="ECO:0007669"/>
    <property type="project" value="UniProtKB-UniRule"/>
</dbReference>
<keyword evidence="3 5" id="KW-0697">Rotamase</keyword>
<name>A0A2Y8ZNE8_9MICO</name>
<dbReference type="OrthoDB" id="25996at2"/>
<dbReference type="RefSeq" id="WP_109684582.1">
    <property type="nucleotide sequence ID" value="NZ_QGDN01000001.1"/>
</dbReference>
<dbReference type="Gene3D" id="3.10.50.40">
    <property type="match status" value="1"/>
</dbReference>
<dbReference type="EMBL" id="UESZ01000001">
    <property type="protein sequence ID" value="SSA33951.1"/>
    <property type="molecule type" value="Genomic_DNA"/>
</dbReference>
<evidence type="ECO:0000256" key="5">
    <source>
        <dbReference type="PROSITE-ProRule" id="PRU00277"/>
    </source>
</evidence>
<keyword evidence="9" id="KW-1185">Reference proteome</keyword>
<evidence type="ECO:0000313" key="8">
    <source>
        <dbReference type="EMBL" id="SSA33951.1"/>
    </source>
</evidence>
<evidence type="ECO:0000256" key="3">
    <source>
        <dbReference type="ARBA" id="ARBA00023110"/>
    </source>
</evidence>
<dbReference type="PANTHER" id="PTHR43811">
    <property type="entry name" value="FKBP-TYPE PEPTIDYL-PROLYL CIS-TRANS ISOMERASE FKPA"/>
    <property type="match status" value="1"/>
</dbReference>
<sequence length="138" mass="14473">MAHDPNVKPEIDFPGDQPPTDLVIEDITVGDGREAQAGDTIQAHYVGVAWSTGEEFDSSWNRGAPLRFQVGVGQVIQGWDTGILGMKVGGRRKLTIPADLAYGDRGAGNAIGPGETLIFVVDLVSADKPGAGSAFGLR</sequence>
<dbReference type="InterPro" id="IPR046357">
    <property type="entry name" value="PPIase_dom_sf"/>
</dbReference>
<dbReference type="FunFam" id="3.10.50.40:FF:000006">
    <property type="entry name" value="Peptidyl-prolyl cis-trans isomerase"/>
    <property type="match status" value="1"/>
</dbReference>
<evidence type="ECO:0000259" key="7">
    <source>
        <dbReference type="PROSITE" id="PS50059"/>
    </source>
</evidence>
<dbReference type="AlphaFoldDB" id="A0A2Y8ZNE8"/>
<evidence type="ECO:0000313" key="9">
    <source>
        <dbReference type="Proteomes" id="UP000250028"/>
    </source>
</evidence>
<evidence type="ECO:0000256" key="4">
    <source>
        <dbReference type="ARBA" id="ARBA00023235"/>
    </source>
</evidence>
<feature type="domain" description="PPIase FKBP-type" evidence="7">
    <location>
        <begin position="38"/>
        <end position="127"/>
    </location>
</feature>
<dbReference type="SUPFAM" id="SSF54534">
    <property type="entry name" value="FKBP-like"/>
    <property type="match status" value="1"/>
</dbReference>
<accession>A0A2Y8ZNE8</accession>
<keyword evidence="4 5" id="KW-0413">Isomerase</keyword>
<proteinExistence type="inferred from homology"/>
<gene>
    <name evidence="8" type="ORF">SAMN04489750_1248</name>
</gene>
<dbReference type="Proteomes" id="UP000250028">
    <property type="component" value="Unassembled WGS sequence"/>
</dbReference>
<evidence type="ECO:0000256" key="2">
    <source>
        <dbReference type="ARBA" id="ARBA00006577"/>
    </source>
</evidence>
<organism evidence="8 9">
    <name type="scientific">Branchiibius hedensis</name>
    <dbReference type="NCBI Taxonomy" id="672460"/>
    <lineage>
        <taxon>Bacteria</taxon>
        <taxon>Bacillati</taxon>
        <taxon>Actinomycetota</taxon>
        <taxon>Actinomycetes</taxon>
        <taxon>Micrococcales</taxon>
        <taxon>Dermacoccaceae</taxon>
        <taxon>Branchiibius</taxon>
    </lineage>
</organism>
<comment type="similarity">
    <text evidence="2 6">Belongs to the FKBP-type PPIase family.</text>
</comment>
<comment type="catalytic activity">
    <reaction evidence="1 5 6">
        <text>[protein]-peptidylproline (omega=180) = [protein]-peptidylproline (omega=0)</text>
        <dbReference type="Rhea" id="RHEA:16237"/>
        <dbReference type="Rhea" id="RHEA-COMP:10747"/>
        <dbReference type="Rhea" id="RHEA-COMP:10748"/>
        <dbReference type="ChEBI" id="CHEBI:83833"/>
        <dbReference type="ChEBI" id="CHEBI:83834"/>
        <dbReference type="EC" id="5.2.1.8"/>
    </reaction>
</comment>
<dbReference type="PANTHER" id="PTHR43811:SF19">
    <property type="entry name" value="39 KDA FK506-BINDING NUCLEAR PROTEIN"/>
    <property type="match status" value="1"/>
</dbReference>
<dbReference type="Pfam" id="PF00254">
    <property type="entry name" value="FKBP_C"/>
    <property type="match status" value="1"/>
</dbReference>
<dbReference type="EC" id="5.2.1.8" evidence="6"/>
<dbReference type="PROSITE" id="PS50059">
    <property type="entry name" value="FKBP_PPIASE"/>
    <property type="match status" value="1"/>
</dbReference>
<evidence type="ECO:0000256" key="1">
    <source>
        <dbReference type="ARBA" id="ARBA00000971"/>
    </source>
</evidence>
<reference evidence="9" key="1">
    <citation type="submission" date="2016-10" db="EMBL/GenBank/DDBJ databases">
        <authorList>
            <person name="Varghese N."/>
            <person name="Submissions S."/>
        </authorList>
    </citation>
    <scope>NUCLEOTIDE SEQUENCE [LARGE SCALE GENOMIC DNA]</scope>
    <source>
        <strain evidence="9">DSM 22951</strain>
    </source>
</reference>
<dbReference type="InterPro" id="IPR001179">
    <property type="entry name" value="PPIase_FKBP_dom"/>
</dbReference>
<protein>
    <recommendedName>
        <fullName evidence="6">Peptidyl-prolyl cis-trans isomerase</fullName>
        <ecNumber evidence="6">5.2.1.8</ecNumber>
    </recommendedName>
</protein>